<dbReference type="GO" id="GO:0042802">
    <property type="term" value="F:identical protein binding"/>
    <property type="evidence" value="ECO:0007669"/>
    <property type="project" value="TreeGrafter"/>
</dbReference>
<feature type="binding site" evidence="11">
    <location>
        <position position="406"/>
    </location>
    <ligand>
        <name>L-glutamine</name>
        <dbReference type="ChEBI" id="CHEBI:58359"/>
    </ligand>
</feature>
<dbReference type="UniPathway" id="UPA00159">
    <property type="reaction ID" value="UER00277"/>
</dbReference>
<dbReference type="GO" id="GO:0046872">
    <property type="term" value="F:metal ion binding"/>
    <property type="evidence" value="ECO:0007669"/>
    <property type="project" value="UniProtKB-KW"/>
</dbReference>
<keyword evidence="7 11" id="KW-0460">Magnesium</keyword>
<dbReference type="GO" id="GO:0003883">
    <property type="term" value="F:CTP synthase activity"/>
    <property type="evidence" value="ECO:0007669"/>
    <property type="project" value="UniProtKB-UniRule"/>
</dbReference>
<dbReference type="OMA" id="EFNNAYR"/>
<comment type="subunit">
    <text evidence="11">Homotetramer.</text>
</comment>
<dbReference type="CDD" id="cd01746">
    <property type="entry name" value="GATase1_CTP_Synthase"/>
    <property type="match status" value="1"/>
</dbReference>
<dbReference type="PATRIC" id="fig|43687.5.peg.232"/>
<evidence type="ECO:0000256" key="10">
    <source>
        <dbReference type="ARBA" id="ARBA00047781"/>
    </source>
</evidence>
<evidence type="ECO:0000256" key="6">
    <source>
        <dbReference type="ARBA" id="ARBA00022840"/>
    </source>
</evidence>
<name>A0A088E3L3_9CREN</name>
<dbReference type="Pfam" id="PF00117">
    <property type="entry name" value="GATase"/>
    <property type="match status" value="1"/>
</dbReference>
<dbReference type="GeneID" id="97614734"/>
<feature type="domain" description="CTP synthase N-terminal" evidence="13">
    <location>
        <begin position="3"/>
        <end position="267"/>
    </location>
</feature>
<dbReference type="SUPFAM" id="SSF52540">
    <property type="entry name" value="P-loop containing nucleoside triphosphate hydrolases"/>
    <property type="match status" value="1"/>
</dbReference>
<feature type="binding site" evidence="11">
    <location>
        <position position="242"/>
    </location>
    <ligand>
        <name>ATP</name>
        <dbReference type="ChEBI" id="CHEBI:30616"/>
    </ligand>
</feature>
<feature type="binding site" evidence="11">
    <location>
        <position position="224"/>
    </location>
    <ligand>
        <name>CTP</name>
        <dbReference type="ChEBI" id="CHEBI:37563"/>
        <note>allosteric inhibitor</note>
    </ligand>
</feature>
<dbReference type="OrthoDB" id="52769at2157"/>
<evidence type="ECO:0000256" key="1">
    <source>
        <dbReference type="ARBA" id="ARBA00005171"/>
    </source>
</evidence>
<protein>
    <recommendedName>
        <fullName evidence="11">CTP synthase</fullName>
        <ecNumber evidence="11">6.3.4.2</ecNumber>
    </recommendedName>
    <alternativeName>
        <fullName evidence="11">Cytidine 5'-triphosphate synthase</fullName>
    </alternativeName>
    <alternativeName>
        <fullName evidence="11">Cytidine triphosphate synthetase</fullName>
        <shortName evidence="11">CTP synthetase</shortName>
        <shortName evidence="11">CTPS</shortName>
    </alternativeName>
    <alternativeName>
        <fullName evidence="11">UTP--ammonia ligase</fullName>
    </alternativeName>
</protein>
<dbReference type="AlphaFoldDB" id="A0A088E3L3"/>
<feature type="binding site" evidence="11">
    <location>
        <begin position="14"/>
        <end position="19"/>
    </location>
    <ligand>
        <name>ATP</name>
        <dbReference type="ChEBI" id="CHEBI:30616"/>
    </ligand>
</feature>
<dbReference type="HAMAP" id="MF_01227">
    <property type="entry name" value="PyrG"/>
    <property type="match status" value="1"/>
</dbReference>
<evidence type="ECO:0000313" key="21">
    <source>
        <dbReference type="Proteomes" id="UP000056255"/>
    </source>
</evidence>
<feature type="domain" description="Glutamine amidotransferase" evidence="12">
    <location>
        <begin position="303"/>
        <end position="526"/>
    </location>
</feature>
<dbReference type="EMBL" id="CP008822">
    <property type="protein sequence ID" value="AIM26392.1"/>
    <property type="molecule type" value="Genomic_DNA"/>
</dbReference>
<comment type="catalytic activity">
    <reaction evidence="10 11">
        <text>UTP + L-glutamine + ATP + H2O = CTP + L-glutamate + ADP + phosphate + 2 H(+)</text>
        <dbReference type="Rhea" id="RHEA:26426"/>
        <dbReference type="ChEBI" id="CHEBI:15377"/>
        <dbReference type="ChEBI" id="CHEBI:15378"/>
        <dbReference type="ChEBI" id="CHEBI:29985"/>
        <dbReference type="ChEBI" id="CHEBI:30616"/>
        <dbReference type="ChEBI" id="CHEBI:37563"/>
        <dbReference type="ChEBI" id="CHEBI:43474"/>
        <dbReference type="ChEBI" id="CHEBI:46398"/>
        <dbReference type="ChEBI" id="CHEBI:58359"/>
        <dbReference type="ChEBI" id="CHEBI:456216"/>
        <dbReference type="EC" id="6.3.4.2"/>
    </reaction>
</comment>
<feature type="binding site" evidence="11">
    <location>
        <position position="13"/>
    </location>
    <ligand>
        <name>CTP</name>
        <dbReference type="ChEBI" id="CHEBI:37563"/>
        <note>allosteric inhibitor</note>
    </ligand>
</feature>
<reference evidence="19 21" key="3">
    <citation type="submission" date="2015-07" db="EMBL/GenBank/DDBJ databases">
        <title>Physiological, transcriptional responses and genome re-sequencing of acid resistant extremely thermoacidophilic Metallosphaera sedula SARC-M1.</title>
        <authorList>
            <person name="Ai C."/>
            <person name="McCarthy S."/>
            <person name="Eckrich V."/>
            <person name="Rudrappa D."/>
            <person name="Qiu G."/>
            <person name="Blum P."/>
        </authorList>
    </citation>
    <scope>NUCLEOTIDE SEQUENCE [LARGE SCALE GENOMIC DNA]</scope>
    <source>
        <strain evidence="19 21">SARC-M1</strain>
    </source>
</reference>
<comment type="function">
    <text evidence="11">Catalyzes the ATP-dependent amination of UTP to CTP with either L-glutamine or ammonia as the source of nitrogen. Regulates intracellular CTP levels through interactions with the four ribonucleotide triphosphates.</text>
</comment>
<feature type="binding site" evidence="11">
    <location>
        <begin position="188"/>
        <end position="193"/>
    </location>
    <ligand>
        <name>CTP</name>
        <dbReference type="ChEBI" id="CHEBI:37563"/>
        <note>allosteric inhibitor</note>
    </ligand>
</feature>
<dbReference type="EMBL" id="CP012175">
    <property type="protein sequence ID" value="AKV80131.1"/>
    <property type="molecule type" value="Genomic_DNA"/>
</dbReference>
<dbReference type="Proteomes" id="UP000068832">
    <property type="component" value="Chromosome"/>
</dbReference>
<keyword evidence="6 11" id="KW-0067">ATP-binding</keyword>
<dbReference type="GO" id="GO:0044210">
    <property type="term" value="P:'de novo' CTP biosynthetic process"/>
    <property type="evidence" value="ECO:0007669"/>
    <property type="project" value="UniProtKB-UniRule"/>
</dbReference>
<dbReference type="NCBIfam" id="NF003792">
    <property type="entry name" value="PRK05380.1"/>
    <property type="match status" value="1"/>
</dbReference>
<dbReference type="EC" id="6.3.4.2" evidence="11"/>
<feature type="binding site" evidence="11">
    <location>
        <position position="13"/>
    </location>
    <ligand>
        <name>UTP</name>
        <dbReference type="ChEBI" id="CHEBI:46398"/>
    </ligand>
</feature>
<dbReference type="PANTHER" id="PTHR11550:SF0">
    <property type="entry name" value="CTP SYNTHASE-RELATED"/>
    <property type="match status" value="1"/>
</dbReference>
<evidence type="ECO:0000256" key="8">
    <source>
        <dbReference type="ARBA" id="ARBA00022962"/>
    </source>
</evidence>
<evidence type="ECO:0000313" key="22">
    <source>
        <dbReference type="Proteomes" id="UP000061362"/>
    </source>
</evidence>
<reference evidence="14 20" key="1">
    <citation type="journal article" date="2014" name="J. Bacteriol.">
        <title>Role of an Archaeal PitA Transporter in the Copper and Arsenic Resistance of Metallosphaera sedula, an Extreme Thermoacidophile.</title>
        <authorList>
            <person name="McCarthy S."/>
            <person name="Ai C."/>
            <person name="Wheaton G."/>
            <person name="Tevatia R."/>
            <person name="Eckrich V."/>
            <person name="Kelly R."/>
            <person name="Blum P."/>
        </authorList>
    </citation>
    <scope>NUCLEOTIDE SEQUENCE [LARGE SCALE GENOMIC DNA]</scope>
    <source>
        <strain evidence="14 20">CuR1</strain>
    </source>
</reference>
<evidence type="ECO:0000313" key="19">
    <source>
        <dbReference type="EMBL" id="AKV82373.1"/>
    </source>
</evidence>
<dbReference type="PANTHER" id="PTHR11550">
    <property type="entry name" value="CTP SYNTHASE"/>
    <property type="match status" value="1"/>
</dbReference>
<evidence type="ECO:0000313" key="14">
    <source>
        <dbReference type="EMBL" id="AIM26392.1"/>
    </source>
</evidence>
<evidence type="ECO:0000256" key="7">
    <source>
        <dbReference type="ARBA" id="ARBA00022842"/>
    </source>
</evidence>
<dbReference type="Proteomes" id="UP000029084">
    <property type="component" value="Chromosome"/>
</dbReference>
<feature type="binding site" evidence="11">
    <location>
        <begin position="188"/>
        <end position="193"/>
    </location>
    <ligand>
        <name>UTP</name>
        <dbReference type="ChEBI" id="CHEBI:46398"/>
    </ligand>
</feature>
<comment type="similarity">
    <text evidence="2 11">Belongs to the CTP synthase family.</text>
</comment>
<dbReference type="SUPFAM" id="SSF52317">
    <property type="entry name" value="Class I glutamine amidotransferase-like"/>
    <property type="match status" value="1"/>
</dbReference>
<keyword evidence="3 11" id="KW-0436">Ligase</keyword>
<dbReference type="Proteomes" id="UP000062398">
    <property type="component" value="Chromosome"/>
</dbReference>
<feature type="binding site" evidence="11">
    <location>
        <position position="54"/>
    </location>
    <ligand>
        <name>L-glutamine</name>
        <dbReference type="ChEBI" id="CHEBI:58359"/>
    </ligand>
</feature>
<feature type="active site" evidence="11">
    <location>
        <position position="509"/>
    </location>
</feature>
<dbReference type="Proteomes" id="UP000056255">
    <property type="component" value="Chromosome"/>
</dbReference>
<organism evidence="14 20">
    <name type="scientific">Metallosphaera sedula</name>
    <dbReference type="NCBI Taxonomy" id="43687"/>
    <lineage>
        <taxon>Archaea</taxon>
        <taxon>Thermoproteota</taxon>
        <taxon>Thermoprotei</taxon>
        <taxon>Sulfolobales</taxon>
        <taxon>Sulfolobaceae</taxon>
        <taxon>Metallosphaera</taxon>
    </lineage>
</organism>
<evidence type="ECO:0000259" key="12">
    <source>
        <dbReference type="Pfam" id="PF00117"/>
    </source>
</evidence>
<dbReference type="Proteomes" id="UP000061362">
    <property type="component" value="Chromosome"/>
</dbReference>
<dbReference type="EMBL" id="CP012172">
    <property type="protein sequence ID" value="AKV73396.1"/>
    <property type="molecule type" value="Genomic_DNA"/>
</dbReference>
<reference evidence="22 23" key="2">
    <citation type="journal article" date="2015" name="Genome Announc.">
        <title>Complete Genome Sequences of Evolved Arsenate-Resistant Metallosphaera sedula Strains.</title>
        <authorList>
            <person name="Ai C."/>
            <person name="McCarthy S."/>
            <person name="Schackwitz W."/>
            <person name="Martin J."/>
            <person name="Lipzen A."/>
            <person name="Blum P."/>
        </authorList>
    </citation>
    <scope>NUCLEOTIDE SEQUENCE [LARGE SCALE GENOMIC DNA]</scope>
    <source>
        <strain evidence="17 23">ARS120-1</strain>
        <strain evidence="18 22">ARS120-2</strain>
        <strain evidence="15 25">ARS50-1</strain>
        <strain evidence="16 24">ARS50-2</strain>
    </source>
</reference>
<comment type="pathway">
    <text evidence="1 11">Pyrimidine metabolism; CTP biosynthesis via de novo pathway; CTP from UDP: step 2/2.</text>
</comment>
<dbReference type="Proteomes" id="UP000062475">
    <property type="component" value="Chromosome"/>
</dbReference>
<evidence type="ECO:0000313" key="18">
    <source>
        <dbReference type="EMBL" id="AKV80131.1"/>
    </source>
</evidence>
<evidence type="ECO:0000256" key="4">
    <source>
        <dbReference type="ARBA" id="ARBA00022723"/>
    </source>
</evidence>
<feature type="active site" description="Nucleophile; for glutamine hydrolysis" evidence="11">
    <location>
        <position position="382"/>
    </location>
</feature>
<proteinExistence type="inferred from homology"/>
<evidence type="ECO:0000313" key="16">
    <source>
        <dbReference type="EMBL" id="AKV75640.1"/>
    </source>
</evidence>
<dbReference type="InterPro" id="IPR004468">
    <property type="entry name" value="CTP_synthase"/>
</dbReference>
<feature type="binding site" evidence="11">
    <location>
        <position position="224"/>
    </location>
    <ligand>
        <name>UTP</name>
        <dbReference type="ChEBI" id="CHEBI:46398"/>
    </ligand>
</feature>
<evidence type="ECO:0000259" key="13">
    <source>
        <dbReference type="Pfam" id="PF06418"/>
    </source>
</evidence>
<comment type="catalytic activity">
    <reaction evidence="11">
        <text>UTP + NH4(+) + ATP = CTP + ADP + phosphate + 2 H(+)</text>
        <dbReference type="Rhea" id="RHEA:16597"/>
        <dbReference type="ChEBI" id="CHEBI:15378"/>
        <dbReference type="ChEBI" id="CHEBI:28938"/>
        <dbReference type="ChEBI" id="CHEBI:30616"/>
        <dbReference type="ChEBI" id="CHEBI:37563"/>
        <dbReference type="ChEBI" id="CHEBI:43474"/>
        <dbReference type="ChEBI" id="CHEBI:46398"/>
        <dbReference type="ChEBI" id="CHEBI:456216"/>
    </reaction>
</comment>
<dbReference type="InterPro" id="IPR033828">
    <property type="entry name" value="GATase1_CTP_Synthase"/>
</dbReference>
<evidence type="ECO:0000256" key="3">
    <source>
        <dbReference type="ARBA" id="ARBA00022598"/>
    </source>
</evidence>
<dbReference type="FunFam" id="3.40.50.300:FF:000009">
    <property type="entry name" value="CTP synthase"/>
    <property type="match status" value="1"/>
</dbReference>
<dbReference type="Pfam" id="PF06418">
    <property type="entry name" value="CTP_synth_N"/>
    <property type="match status" value="1"/>
</dbReference>
<dbReference type="InterPro" id="IPR027417">
    <property type="entry name" value="P-loop_NTPase"/>
</dbReference>
<keyword evidence="5 11" id="KW-0547">Nucleotide-binding</keyword>
<dbReference type="Gene3D" id="3.40.50.300">
    <property type="entry name" value="P-loop containing nucleotide triphosphate hydrolases"/>
    <property type="match status" value="1"/>
</dbReference>
<comment type="catalytic activity">
    <reaction evidence="11">
        <text>L-glutamine + H2O = L-glutamate + NH4(+)</text>
        <dbReference type="Rhea" id="RHEA:15889"/>
        <dbReference type="ChEBI" id="CHEBI:15377"/>
        <dbReference type="ChEBI" id="CHEBI:28938"/>
        <dbReference type="ChEBI" id="CHEBI:29985"/>
        <dbReference type="ChEBI" id="CHEBI:58359"/>
    </reaction>
</comment>
<dbReference type="EMBL" id="CP012173">
    <property type="protein sequence ID" value="AKV75640.1"/>
    <property type="molecule type" value="Genomic_DNA"/>
</dbReference>
<feature type="binding site" evidence="11">
    <location>
        <position position="463"/>
    </location>
    <ligand>
        <name>L-glutamine</name>
        <dbReference type="ChEBI" id="CHEBI:58359"/>
    </ligand>
</feature>
<evidence type="ECO:0000313" key="15">
    <source>
        <dbReference type="EMBL" id="AKV73396.1"/>
    </source>
</evidence>
<dbReference type="FunFam" id="3.40.50.880:FF:000002">
    <property type="entry name" value="CTP synthase"/>
    <property type="match status" value="1"/>
</dbReference>
<comment type="caution">
    <text evidence="11">Lacks conserved residue(s) required for the propagation of feature annotation.</text>
</comment>
<dbReference type="InterPro" id="IPR017926">
    <property type="entry name" value="GATASE"/>
</dbReference>
<evidence type="ECO:0000256" key="5">
    <source>
        <dbReference type="ARBA" id="ARBA00022741"/>
    </source>
</evidence>
<accession>A0A088E3L3</accession>
<dbReference type="InterPro" id="IPR017456">
    <property type="entry name" value="CTP_synthase_N"/>
</dbReference>
<gene>
    <name evidence="11 15" type="primary">pyrG</name>
    <name evidence="14" type="ORF">HA72_0228</name>
    <name evidence="15" type="ORF">MsedA_0238</name>
    <name evidence="16" type="ORF">MsedB_0238</name>
    <name evidence="17" type="ORF">MsedC_0237</name>
    <name evidence="18" type="ORF">MsedD_0238</name>
    <name evidence="19" type="ORF">MsedE_0238</name>
</gene>
<dbReference type="NCBIfam" id="TIGR00337">
    <property type="entry name" value="PyrG"/>
    <property type="match status" value="1"/>
</dbReference>
<feature type="binding site" evidence="11">
    <location>
        <position position="71"/>
    </location>
    <ligand>
        <name>ATP</name>
        <dbReference type="ChEBI" id="CHEBI:30616"/>
    </ligand>
</feature>
<dbReference type="GO" id="GO:0097268">
    <property type="term" value="C:cytoophidium"/>
    <property type="evidence" value="ECO:0007669"/>
    <property type="project" value="UniProtKB-ARBA"/>
</dbReference>
<feature type="region of interest" description="Amidoligase domain" evidence="11">
    <location>
        <begin position="1"/>
        <end position="267"/>
    </location>
</feature>
<keyword evidence="4 11" id="KW-0479">Metal-binding</keyword>
<dbReference type="GO" id="GO:0005524">
    <property type="term" value="F:ATP binding"/>
    <property type="evidence" value="ECO:0007669"/>
    <property type="project" value="UniProtKB-KW"/>
</dbReference>
<evidence type="ECO:0000256" key="11">
    <source>
        <dbReference type="HAMAP-Rule" id="MF_01227"/>
    </source>
</evidence>
<dbReference type="InterPro" id="IPR029062">
    <property type="entry name" value="Class_I_gatase-like"/>
</dbReference>
<keyword evidence="9 11" id="KW-0665">Pyrimidine biosynthesis</keyword>
<dbReference type="Gene3D" id="3.40.50.880">
    <property type="match status" value="1"/>
</dbReference>
<keyword evidence="8 11" id="KW-0315">Glutamine amidotransferase</keyword>
<feature type="binding site" evidence="11">
    <location>
        <position position="141"/>
    </location>
    <ligand>
        <name>Mg(2+)</name>
        <dbReference type="ChEBI" id="CHEBI:18420"/>
    </ligand>
</feature>
<dbReference type="EMBL" id="CP012176">
    <property type="protein sequence ID" value="AKV82373.1"/>
    <property type="molecule type" value="Genomic_DNA"/>
</dbReference>
<sequence>MTKYIVVTGGVLSSVGKGTVSASLGLILKNMGYNVSIIKVDPYINVDAGTMNPYMHGEVFVTEDGAETDLDLGHYERFLNINTSKHNNITAGKVYFEVIRKEREGKYMGQTVQIIPHVTDEIKAMVRKVGEVEKADIVIVEVGGTVGDIEGLPFLEAMRELRLEEEEHNVIFVHVALVEYLSVTGELKTKPLQHSVQELRRIGIQPDIVIARSIIELDEDTKRKIALFTNVRPEYIFSSYDVETAYEVPLILQRQGLGARVTSKLGLPQKTPDFGEWEKFVYSVKRKEGKRVKIALVGKYTKLKDSYLSIKEAIYHASAHLGVIPELLWIESSDLERENPEAILKQAEGIIVLPGFGSRGTEGKIKAINYARVNNVPFLGICFGLQLAVVEFARNVVGLQGAHSTEIDPNAPHPVVTLLDEQKKVTQFGGTMRLGAQRISLVRGTLAHSIYGKDVIYERHRHRYEVNPSYVDLLQKHGLTISGISDNGLVEMIELKDHRFFIATQAHPEFKSRPLNPAPLFLGFLRAVVGN</sequence>
<evidence type="ECO:0000256" key="9">
    <source>
        <dbReference type="ARBA" id="ARBA00022975"/>
    </source>
</evidence>
<evidence type="ECO:0000313" key="24">
    <source>
        <dbReference type="Proteomes" id="UP000062475"/>
    </source>
</evidence>
<evidence type="ECO:0000313" key="20">
    <source>
        <dbReference type="Proteomes" id="UP000029084"/>
    </source>
</evidence>
<evidence type="ECO:0000313" key="17">
    <source>
        <dbReference type="EMBL" id="AKV77886.1"/>
    </source>
</evidence>
<comment type="miscellaneous">
    <text evidence="11">CTPSs have evolved a hybrid strategy for distinguishing between UTP and CTP. The overlapping regions of the product feedback inhibitory and substrate sites recognize a common feature in both compounds, the triphosphate moiety. To differentiate isosteric substrate and product pyrimidine rings, an additional pocket far from the expected kinase/ligase catalytic site, specifically recognizes the cytosine and ribose portions of the product inhibitor.</text>
</comment>
<evidence type="ECO:0000313" key="23">
    <source>
        <dbReference type="Proteomes" id="UP000062398"/>
    </source>
</evidence>
<feature type="binding site" evidence="11">
    <location>
        <begin position="148"/>
        <end position="150"/>
    </location>
    <ligand>
        <name>CTP</name>
        <dbReference type="ChEBI" id="CHEBI:37563"/>
        <note>allosteric inhibitor</note>
    </ligand>
</feature>
<feature type="active site" evidence="11">
    <location>
        <position position="507"/>
    </location>
</feature>
<comment type="activity regulation">
    <text evidence="11">Allosterically activated by GTP, when glutamine is the substrate; GTP has no effect on the reaction when ammonia is the substrate. The allosteric effector GTP functions by stabilizing the protein conformation that binds the tetrahedral intermediate(s) formed during glutamine hydrolysis. Inhibited by the product CTP, via allosteric rather than competitive inhibition.</text>
</comment>
<feature type="binding site" evidence="11">
    <location>
        <position position="355"/>
    </location>
    <ligand>
        <name>L-glutamine</name>
        <dbReference type="ChEBI" id="CHEBI:58359"/>
    </ligand>
</feature>
<dbReference type="CDD" id="cd03113">
    <property type="entry name" value="CTPS_N"/>
    <property type="match status" value="1"/>
</dbReference>
<dbReference type="RefSeq" id="WP_011921373.1">
    <property type="nucleotide sequence ID" value="NZ_AP019770.1"/>
</dbReference>
<dbReference type="PROSITE" id="PS51273">
    <property type="entry name" value="GATASE_TYPE_1"/>
    <property type="match status" value="1"/>
</dbReference>
<dbReference type="GO" id="GO:0019856">
    <property type="term" value="P:pyrimidine nucleobase biosynthetic process"/>
    <property type="evidence" value="ECO:0007669"/>
    <property type="project" value="TreeGrafter"/>
</dbReference>
<evidence type="ECO:0000313" key="25">
    <source>
        <dbReference type="Proteomes" id="UP000068832"/>
    </source>
</evidence>
<evidence type="ECO:0000256" key="2">
    <source>
        <dbReference type="ARBA" id="ARBA00007533"/>
    </source>
</evidence>
<feature type="binding site" evidence="11">
    <location>
        <begin position="383"/>
        <end position="386"/>
    </location>
    <ligand>
        <name>L-glutamine</name>
        <dbReference type="ChEBI" id="CHEBI:58359"/>
    </ligand>
</feature>
<dbReference type="EMBL" id="CP012174">
    <property type="protein sequence ID" value="AKV77886.1"/>
    <property type="molecule type" value="Genomic_DNA"/>
</dbReference>
<feature type="binding site" evidence="11">
    <location>
        <position position="71"/>
    </location>
    <ligand>
        <name>Mg(2+)</name>
        <dbReference type="ChEBI" id="CHEBI:18420"/>
    </ligand>
</feature>